<feature type="compositionally biased region" description="Polar residues" evidence="1">
    <location>
        <begin position="34"/>
        <end position="48"/>
    </location>
</feature>
<dbReference type="PANTHER" id="PTHR14523:SF1">
    <property type="entry name" value="HOMOLOGOUS RECOMBINATION OB-FOLD PROTEIN"/>
    <property type="match status" value="1"/>
</dbReference>
<feature type="compositionally biased region" description="Polar residues" evidence="1">
    <location>
        <begin position="85"/>
        <end position="99"/>
    </location>
</feature>
<sequence length="544" mass="59729">MFQISNDSDSDEGFDFDHGFTPDPKISGHRSNQKDCASSSFHQQNLPPSIDISSRVEQSCRFKLPSSNLSKNPPQTLESLDWPKEQTQNRQPLAPKNSINELNDGNFFNGISRNSNVAHRVLPAPFDLSPNPELSTRKLKKTVTRRFPGPAGVLPPRQGNTSLTVPEEFLNELRNEENDRRFEDSEILSQRSLSIFEGGAWIAMLDDLASFGPTLLKSMNLASIKATGRNLRSYKVPFLAVLVHAIDASLPDAAVVFKDPTGEMNGVIHRDVWEQFSTEITVNCVLVLRNVGIMSAGTSSRKHVVNVTGKNLTALYTIKDELNVELRRICSLSPEQSPRLLAEWEKVESMSSNASPQRSWKSVFSPLIQQATSSSKSNGSAFTPNRKLPNFTVPSPDTPNRTQPSPFAPMSRVATVPKVSAAPQSIPNGGFSPLSHPRVGRVNSIPLNANIPSSTECSSERMRPHAKSKFALKIAQGNREPPVSNASTEHSAALTDWPAKRSKISEAPKNTAKTNSSKSNLFQVESDVQSMLDGIDTDSLFGDF</sequence>
<organism evidence="3 4">
    <name type="scientific">Nesidiocoris tenuis</name>
    <dbReference type="NCBI Taxonomy" id="355587"/>
    <lineage>
        <taxon>Eukaryota</taxon>
        <taxon>Metazoa</taxon>
        <taxon>Ecdysozoa</taxon>
        <taxon>Arthropoda</taxon>
        <taxon>Hexapoda</taxon>
        <taxon>Insecta</taxon>
        <taxon>Pterygota</taxon>
        <taxon>Neoptera</taxon>
        <taxon>Paraneoptera</taxon>
        <taxon>Hemiptera</taxon>
        <taxon>Heteroptera</taxon>
        <taxon>Panheteroptera</taxon>
        <taxon>Cimicomorpha</taxon>
        <taxon>Miridae</taxon>
        <taxon>Dicyphina</taxon>
        <taxon>Nesidiocoris</taxon>
    </lineage>
</organism>
<evidence type="ECO:0000259" key="2">
    <source>
        <dbReference type="Pfam" id="PF15072"/>
    </source>
</evidence>
<reference evidence="3 4" key="1">
    <citation type="submission" date="2023-09" db="EMBL/GenBank/DDBJ databases">
        <title>Nesidiocoris tenuis whole genome shotgun sequence.</title>
        <authorList>
            <person name="Shibata T."/>
            <person name="Shimoda M."/>
            <person name="Kobayashi T."/>
            <person name="Uehara T."/>
        </authorList>
    </citation>
    <scope>NUCLEOTIDE SEQUENCE [LARGE SCALE GENOMIC DNA]</scope>
    <source>
        <strain evidence="3 4">Japan</strain>
    </source>
</reference>
<protein>
    <recommendedName>
        <fullName evidence="2">Homologous recombination OB-fold protein OB-fold domain-containing protein</fullName>
    </recommendedName>
</protein>
<dbReference type="Pfam" id="PF15072">
    <property type="entry name" value="HROB"/>
    <property type="match status" value="1"/>
</dbReference>
<name>A0ABN7AL47_9HEMI</name>
<feature type="region of interest" description="Disordered" evidence="1">
    <location>
        <begin position="373"/>
        <end position="407"/>
    </location>
</feature>
<feature type="domain" description="Homologous recombination OB-fold protein OB-fold" evidence="2">
    <location>
        <begin position="234"/>
        <end position="317"/>
    </location>
</feature>
<feature type="compositionally biased region" description="Polar residues" evidence="1">
    <location>
        <begin position="511"/>
        <end position="520"/>
    </location>
</feature>
<gene>
    <name evidence="3" type="ORF">NTJ_05502</name>
</gene>
<dbReference type="Proteomes" id="UP001307889">
    <property type="component" value="Chromosome 3"/>
</dbReference>
<feature type="region of interest" description="Disordered" evidence="1">
    <location>
        <begin position="1"/>
        <end position="48"/>
    </location>
</feature>
<dbReference type="InterPro" id="IPR028045">
    <property type="entry name" value="HROB"/>
</dbReference>
<keyword evidence="4" id="KW-1185">Reference proteome</keyword>
<proteinExistence type="predicted"/>
<evidence type="ECO:0000313" key="3">
    <source>
        <dbReference type="EMBL" id="BES92693.1"/>
    </source>
</evidence>
<evidence type="ECO:0000313" key="4">
    <source>
        <dbReference type="Proteomes" id="UP001307889"/>
    </source>
</evidence>
<evidence type="ECO:0000256" key="1">
    <source>
        <dbReference type="SAM" id="MobiDB-lite"/>
    </source>
</evidence>
<feature type="compositionally biased region" description="Polar residues" evidence="1">
    <location>
        <begin position="373"/>
        <end position="383"/>
    </location>
</feature>
<dbReference type="InterPro" id="IPR058570">
    <property type="entry name" value="HROB_OB"/>
</dbReference>
<feature type="region of interest" description="Disordered" evidence="1">
    <location>
        <begin position="63"/>
        <end position="99"/>
    </location>
</feature>
<feature type="compositionally biased region" description="Polar residues" evidence="1">
    <location>
        <begin position="392"/>
        <end position="405"/>
    </location>
</feature>
<accession>A0ABN7AL47</accession>
<dbReference type="PANTHER" id="PTHR14523">
    <property type="entry name" value="UNCHARACTERIZED PROTEIN C17ORF53 HOMOLOG"/>
    <property type="match status" value="1"/>
</dbReference>
<dbReference type="EMBL" id="AP028911">
    <property type="protein sequence ID" value="BES92693.1"/>
    <property type="molecule type" value="Genomic_DNA"/>
</dbReference>
<feature type="compositionally biased region" description="Polar residues" evidence="1">
    <location>
        <begin position="65"/>
        <end position="78"/>
    </location>
</feature>
<feature type="region of interest" description="Disordered" evidence="1">
    <location>
        <begin position="477"/>
        <end position="520"/>
    </location>
</feature>